<protein>
    <recommendedName>
        <fullName evidence="6">LysM domain-containing protein</fullName>
    </recommendedName>
</protein>
<feature type="chain" id="PRO_5045079182" description="LysM domain-containing protein" evidence="5">
    <location>
        <begin position="20"/>
        <end position="316"/>
    </location>
</feature>
<dbReference type="PROSITE" id="PS51782">
    <property type="entry name" value="LYSM"/>
    <property type="match status" value="2"/>
</dbReference>
<feature type="region of interest" description="Disordered" evidence="4">
    <location>
        <begin position="93"/>
        <end position="122"/>
    </location>
</feature>
<feature type="domain" description="LysM" evidence="6">
    <location>
        <begin position="132"/>
        <end position="178"/>
    </location>
</feature>
<evidence type="ECO:0000256" key="5">
    <source>
        <dbReference type="SAM" id="SignalP"/>
    </source>
</evidence>
<dbReference type="InterPro" id="IPR052210">
    <property type="entry name" value="LysM1-like"/>
</dbReference>
<feature type="signal peptide" evidence="5">
    <location>
        <begin position="1"/>
        <end position="19"/>
    </location>
</feature>
<proteinExistence type="inferred from homology"/>
<comment type="caution">
    <text evidence="7">The sequence shown here is derived from an EMBL/GenBank/DDBJ whole genome shotgun (WGS) entry which is preliminary data.</text>
</comment>
<keyword evidence="2" id="KW-0843">Virulence</keyword>
<evidence type="ECO:0000256" key="3">
    <source>
        <dbReference type="ARBA" id="ARBA00044955"/>
    </source>
</evidence>
<evidence type="ECO:0000256" key="2">
    <source>
        <dbReference type="ARBA" id="ARBA00023026"/>
    </source>
</evidence>
<dbReference type="EMBL" id="BAAFGZ010000014">
    <property type="protein sequence ID" value="GAB0132325.1"/>
    <property type="molecule type" value="Genomic_DNA"/>
</dbReference>
<keyword evidence="1" id="KW-0147">Chitin-binding</keyword>
<name>A0ABQ0CFV1_9HYPO</name>
<evidence type="ECO:0000313" key="8">
    <source>
        <dbReference type="Proteomes" id="UP001562357"/>
    </source>
</evidence>
<evidence type="ECO:0000313" key="7">
    <source>
        <dbReference type="EMBL" id="GAB0132325.1"/>
    </source>
</evidence>
<dbReference type="InterPro" id="IPR036779">
    <property type="entry name" value="LysM_dom_sf"/>
</dbReference>
<accession>A0ABQ0CFV1</accession>
<dbReference type="PANTHER" id="PTHR34997">
    <property type="entry name" value="AM15"/>
    <property type="match status" value="1"/>
</dbReference>
<evidence type="ECO:0000259" key="6">
    <source>
        <dbReference type="PROSITE" id="PS51782"/>
    </source>
</evidence>
<dbReference type="Gene3D" id="3.10.350.10">
    <property type="entry name" value="LysM domain"/>
    <property type="match status" value="2"/>
</dbReference>
<evidence type="ECO:0000256" key="1">
    <source>
        <dbReference type="ARBA" id="ARBA00022669"/>
    </source>
</evidence>
<feature type="compositionally biased region" description="Basic and acidic residues" evidence="4">
    <location>
        <begin position="111"/>
        <end position="121"/>
    </location>
</feature>
<feature type="domain" description="LysM" evidence="6">
    <location>
        <begin position="44"/>
        <end position="90"/>
    </location>
</feature>
<dbReference type="Pfam" id="PF01476">
    <property type="entry name" value="LysM"/>
    <property type="match status" value="2"/>
</dbReference>
<keyword evidence="8" id="KW-1185">Reference proteome</keyword>
<reference evidence="8" key="1">
    <citation type="submission" date="2024-06" db="EMBL/GenBank/DDBJ databases">
        <title>Draft Genome Sequences of Epichloe bromicola Strains Isolated from Elymus ciliaris.</title>
        <authorList>
            <consortium name="Epichloe bromicola genome sequencing consortium"/>
            <person name="Miura A."/>
            <person name="Imano S."/>
            <person name="Ashida A."/>
            <person name="Sato I."/>
            <person name="Chiba S."/>
            <person name="Tanaka A."/>
            <person name="Camagna M."/>
            <person name="Takemoto D."/>
        </authorList>
    </citation>
    <scope>NUCLEOTIDE SEQUENCE [LARGE SCALE GENOMIC DNA]</scope>
    <source>
        <strain evidence="8">DP</strain>
    </source>
</reference>
<feature type="compositionally biased region" description="Basic residues" evidence="4">
    <location>
        <begin position="101"/>
        <end position="110"/>
    </location>
</feature>
<dbReference type="CDD" id="cd00118">
    <property type="entry name" value="LysM"/>
    <property type="match status" value="2"/>
</dbReference>
<dbReference type="PANTHER" id="PTHR34997:SF1">
    <property type="entry name" value="PEPTIDOGLYCAN-BINDING LYSIN DOMAIN"/>
    <property type="match status" value="1"/>
</dbReference>
<dbReference type="Proteomes" id="UP001562357">
    <property type="component" value="Unassembled WGS sequence"/>
</dbReference>
<dbReference type="SUPFAM" id="SSF54106">
    <property type="entry name" value="LysM domain"/>
    <property type="match status" value="2"/>
</dbReference>
<gene>
    <name evidence="7" type="primary">g765</name>
    <name evidence="7" type="ORF">EsDP_00000765</name>
</gene>
<evidence type="ECO:0000256" key="4">
    <source>
        <dbReference type="SAM" id="MobiDB-lite"/>
    </source>
</evidence>
<dbReference type="InterPro" id="IPR018392">
    <property type="entry name" value="LysM"/>
</dbReference>
<comment type="similarity">
    <text evidence="3">Belongs to the secreted LysM effector family.</text>
</comment>
<keyword evidence="5" id="KW-0732">Signal</keyword>
<dbReference type="SMART" id="SM00257">
    <property type="entry name" value="LysM"/>
    <property type="match status" value="2"/>
</dbReference>
<organism evidence="7 8">
    <name type="scientific">Epichloe bromicola</name>
    <dbReference type="NCBI Taxonomy" id="79588"/>
    <lineage>
        <taxon>Eukaryota</taxon>
        <taxon>Fungi</taxon>
        <taxon>Dikarya</taxon>
        <taxon>Ascomycota</taxon>
        <taxon>Pezizomycotina</taxon>
        <taxon>Sordariomycetes</taxon>
        <taxon>Hypocreomycetidae</taxon>
        <taxon>Hypocreales</taxon>
        <taxon>Clavicipitaceae</taxon>
        <taxon>Epichloe</taxon>
    </lineage>
</organism>
<sequence>MYSSALFSAVLLFAASAFSMPADNAGYDPSGGKADSAPDKPYCAKYIPQTGETCASVAEKYKIDVAEFMKWNPTIDKECKHMNAGTAYCITKPNTKGSKPGSKHAKHPKDQKRPVTQDDHQAYVTGSPDDCSRWELAKGDDTCWSITARARISREDFFQWNSKVTGCRDVKPGYSYCVAAPTTYRAIGYAGTDCTGAIHNDISVPPGSDVKNGVCIDIDCQVGGLKIPYVGDCPDGQVQISYYQLEKCSGTGSWYGYGYDSRGKCHHLWKDGQASKSLHLRCAPKENDCATQGTCTVEGEPAVPICKRNSVASFPS</sequence>